<dbReference type="PANTHER" id="PTHR10344:SF4">
    <property type="entry name" value="UMP-CMP KINASE 2, MITOCHONDRIAL"/>
    <property type="match status" value="1"/>
</dbReference>
<dbReference type="InterPro" id="IPR027417">
    <property type="entry name" value="P-loop_NTPase"/>
</dbReference>
<dbReference type="PANTHER" id="PTHR10344">
    <property type="entry name" value="THYMIDYLATE KINASE"/>
    <property type="match status" value="1"/>
</dbReference>
<evidence type="ECO:0000313" key="6">
    <source>
        <dbReference type="EMBL" id="GAA3031640.1"/>
    </source>
</evidence>
<dbReference type="RefSeq" id="WP_290712855.1">
    <property type="nucleotide sequence ID" value="NZ_BAAAVS010000019.1"/>
</dbReference>
<feature type="domain" description="Thymidylate kinase-like" evidence="5">
    <location>
        <begin position="7"/>
        <end position="188"/>
    </location>
</feature>
<keyword evidence="3" id="KW-0547">Nucleotide-binding</keyword>
<comment type="caution">
    <text evidence="6">The sequence shown here is derived from an EMBL/GenBank/DDBJ whole genome shotgun (WGS) entry which is preliminary data.</text>
</comment>
<sequence>MATFIAVEGIDGAGKRTLVEGLRRQWETGGVRVATVAFPRYGESIHADLTAEALRGGHGDLSQSAYAMALLFALDRRDCARRLRELIDDYDVVIADRYAASNAAYTAARLADNSVREAVAATEWVRALEFDRFGLPVPDHQLFLGVPVALAAQRAVSRAAGDASRDRDRYERDSTLQERVDEAYRGLAAAQWVSPWRILSGAPEPDLAQDLLR</sequence>
<proteinExistence type="inferred from homology"/>
<evidence type="ECO:0000259" key="5">
    <source>
        <dbReference type="Pfam" id="PF02223"/>
    </source>
</evidence>
<evidence type="ECO:0000313" key="7">
    <source>
        <dbReference type="Proteomes" id="UP001501035"/>
    </source>
</evidence>
<dbReference type="EMBL" id="BAAAVS010000019">
    <property type="protein sequence ID" value="GAA3031640.1"/>
    <property type="molecule type" value="Genomic_DNA"/>
</dbReference>
<dbReference type="Pfam" id="PF02223">
    <property type="entry name" value="Thymidylate_kin"/>
    <property type="match status" value="1"/>
</dbReference>
<evidence type="ECO:0000256" key="3">
    <source>
        <dbReference type="ARBA" id="ARBA00022741"/>
    </source>
</evidence>
<evidence type="ECO:0000256" key="2">
    <source>
        <dbReference type="ARBA" id="ARBA00017144"/>
    </source>
</evidence>
<gene>
    <name evidence="6" type="ORF">GCM10010528_11070</name>
</gene>
<dbReference type="NCBIfam" id="NF005923">
    <property type="entry name" value="PRK07933.1"/>
    <property type="match status" value="1"/>
</dbReference>
<name>A0ABP6L3H7_9ACTN</name>
<keyword evidence="6" id="KW-0808">Transferase</keyword>
<keyword evidence="7" id="KW-1185">Reference proteome</keyword>
<dbReference type="Gene3D" id="3.40.50.300">
    <property type="entry name" value="P-loop containing nucleotide triphosphate hydrolases"/>
    <property type="match status" value="1"/>
</dbReference>
<dbReference type="Proteomes" id="UP001501035">
    <property type="component" value="Unassembled WGS sequence"/>
</dbReference>
<dbReference type="InterPro" id="IPR039430">
    <property type="entry name" value="Thymidylate_kin-like_dom"/>
</dbReference>
<comment type="similarity">
    <text evidence="1">Belongs to the thymidylate kinase family.</text>
</comment>
<dbReference type="SUPFAM" id="SSF52540">
    <property type="entry name" value="P-loop containing nucleoside triphosphate hydrolases"/>
    <property type="match status" value="1"/>
</dbReference>
<organism evidence="6 7">
    <name type="scientific">Gordonia defluvii</name>
    <dbReference type="NCBI Taxonomy" id="283718"/>
    <lineage>
        <taxon>Bacteria</taxon>
        <taxon>Bacillati</taxon>
        <taxon>Actinomycetota</taxon>
        <taxon>Actinomycetes</taxon>
        <taxon>Mycobacteriales</taxon>
        <taxon>Gordoniaceae</taxon>
        <taxon>Gordonia</taxon>
    </lineage>
</organism>
<dbReference type="CDD" id="cd01672">
    <property type="entry name" value="TMPK"/>
    <property type="match status" value="1"/>
</dbReference>
<dbReference type="GO" id="GO:0016301">
    <property type="term" value="F:kinase activity"/>
    <property type="evidence" value="ECO:0007669"/>
    <property type="project" value="UniProtKB-KW"/>
</dbReference>
<keyword evidence="6" id="KW-0418">Kinase</keyword>
<evidence type="ECO:0000256" key="4">
    <source>
        <dbReference type="ARBA" id="ARBA00022840"/>
    </source>
</evidence>
<keyword evidence="4" id="KW-0067">ATP-binding</keyword>
<accession>A0ABP6L3H7</accession>
<protein>
    <recommendedName>
        <fullName evidence="2">Thymidylate kinase</fullName>
    </recommendedName>
</protein>
<reference evidence="7" key="1">
    <citation type="journal article" date="2019" name="Int. J. Syst. Evol. Microbiol.">
        <title>The Global Catalogue of Microorganisms (GCM) 10K type strain sequencing project: providing services to taxonomists for standard genome sequencing and annotation.</title>
        <authorList>
            <consortium name="The Broad Institute Genomics Platform"/>
            <consortium name="The Broad Institute Genome Sequencing Center for Infectious Disease"/>
            <person name="Wu L."/>
            <person name="Ma J."/>
        </authorList>
    </citation>
    <scope>NUCLEOTIDE SEQUENCE [LARGE SCALE GENOMIC DNA]</scope>
    <source>
        <strain evidence="7">JCM 14234</strain>
    </source>
</reference>
<evidence type="ECO:0000256" key="1">
    <source>
        <dbReference type="ARBA" id="ARBA00009776"/>
    </source>
</evidence>